<dbReference type="AlphaFoldDB" id="A0A6A3IX34"/>
<evidence type="ECO:0000256" key="4">
    <source>
        <dbReference type="ARBA" id="ARBA00022759"/>
    </source>
</evidence>
<dbReference type="EMBL" id="QXFV01002522">
    <property type="protein sequence ID" value="KAE8986631.1"/>
    <property type="molecule type" value="Genomic_DNA"/>
</dbReference>
<dbReference type="GO" id="GO:0003676">
    <property type="term" value="F:nucleic acid binding"/>
    <property type="evidence" value="ECO:0007669"/>
    <property type="project" value="InterPro"/>
</dbReference>
<organism evidence="9 10">
    <name type="scientific">Phytophthora rubi</name>
    <dbReference type="NCBI Taxonomy" id="129364"/>
    <lineage>
        <taxon>Eukaryota</taxon>
        <taxon>Sar</taxon>
        <taxon>Stramenopiles</taxon>
        <taxon>Oomycota</taxon>
        <taxon>Peronosporomycetes</taxon>
        <taxon>Peronosporales</taxon>
        <taxon>Peronosporaceae</taxon>
        <taxon>Phytophthora</taxon>
    </lineage>
</organism>
<dbReference type="FunFam" id="3.30.70.270:FF:000020">
    <property type="entry name" value="Transposon Tf2-6 polyprotein-like Protein"/>
    <property type="match status" value="1"/>
</dbReference>
<keyword evidence="2" id="KW-0548">Nucleotidyltransferase</keyword>
<dbReference type="GO" id="GO:0015074">
    <property type="term" value="P:DNA integration"/>
    <property type="evidence" value="ECO:0007669"/>
    <property type="project" value="InterPro"/>
</dbReference>
<keyword evidence="5" id="KW-0378">Hydrolase</keyword>
<comment type="caution">
    <text evidence="9">The sequence shown here is derived from an EMBL/GenBank/DDBJ whole genome shotgun (WGS) entry which is preliminary data.</text>
</comment>
<keyword evidence="6" id="KW-0695">RNA-directed DNA polymerase</keyword>
<proteinExistence type="predicted"/>
<evidence type="ECO:0000256" key="1">
    <source>
        <dbReference type="ARBA" id="ARBA00022679"/>
    </source>
</evidence>
<feature type="compositionally biased region" description="Basic and acidic residues" evidence="7">
    <location>
        <begin position="726"/>
        <end position="762"/>
    </location>
</feature>
<gene>
    <name evidence="9" type="ORF">PR001_g22546</name>
</gene>
<dbReference type="SUPFAM" id="SSF53098">
    <property type="entry name" value="Ribonuclease H-like"/>
    <property type="match status" value="1"/>
</dbReference>
<feature type="compositionally biased region" description="Low complexity" evidence="7">
    <location>
        <begin position="594"/>
        <end position="606"/>
    </location>
</feature>
<feature type="compositionally biased region" description="Basic and acidic residues" evidence="7">
    <location>
        <begin position="678"/>
        <end position="713"/>
    </location>
</feature>
<sequence>MASLVESVVNFPVPKNAAAIKSFVHMAGYYRRFVPNFAEKAAPLTRLLRKGVEWSWGEPQQEAFECLKRVLTGRPLLAYPDFSKPFTLVTDASKVGLGAALTQDQGQGEQPVAYASKVNAKNVAQYGITDLECAAVIWAVKLFRSYLYGRKFRLVTDHAALKWLMTSKDLTGRVHRWALQLRGYDFGIVYRSGKGNVVADAVPRAPVRTVVGGGADAAPSGGEGQLTDDEIATEQAKDKTVQSLKSKKKYGDRRVGEEEGVDLHLREGRQQASGATVLALDQDMRAWVRRWVQSCRDCGTRKARAKEVIPPLRSQGVGDAGDRWALDVAGPLPVTDKDNRYGVAAVDYATRYAVVAAVPSHRAPDIANFIVEKLVMVYGPMRELVMDGAPELNGAVVEALVNALQAKQLTPVPYRPALLGLVERFHRTWKDMVAMFVSEAQSDWDRWLSCAAYAYNGARHSATEAAKKALATDQARRARYYDRQVRRHSEFQVGDKVWVLRPPKGKGITKLAHKWVGPARIDADAGFDNWEVLRDDTDERMITHCSFLVKRSCPSSSLGAIAERVLRDLVEEDTAAESVSANEEAPDAPASVNAGSARASGTAAAGRTEEPAALGPAMVAAGPDSRTVPMTGRGPRAATPGIATTAEPVVAGVSRQEAPRPSPAKPQRRRAKQARPRSGQDPDEAQKRRRREEADAARERRAARREAGRHEQEAAATKSVAADGDDGVRDVPSADRGGEAGPVDEHARKQAGRRDGDRREAGTNDGRGTGADSVGTQHGSSGASVGAGAQVEMLRGRGRPRQPAPMPELLQVATAGHIEKRARRRTRNRAGRYVIEHEVEYTTRPGMPTGRRWLSAAEFETLLDAGKIADDLTSGDGV</sequence>
<keyword evidence="3" id="KW-0540">Nuclease</keyword>
<dbReference type="InterPro" id="IPR041373">
    <property type="entry name" value="RT_RNaseH"/>
</dbReference>
<dbReference type="PROSITE" id="PS50994">
    <property type="entry name" value="INTEGRASE"/>
    <property type="match status" value="1"/>
</dbReference>
<feature type="domain" description="Integrase catalytic" evidence="8">
    <location>
        <begin position="306"/>
        <end position="475"/>
    </location>
</feature>
<dbReference type="CDD" id="cd09274">
    <property type="entry name" value="RNase_HI_RT_Ty3"/>
    <property type="match status" value="1"/>
</dbReference>
<name>A0A6A3IX34_9STRA</name>
<evidence type="ECO:0000313" key="9">
    <source>
        <dbReference type="EMBL" id="KAE8986631.1"/>
    </source>
</evidence>
<evidence type="ECO:0000313" key="10">
    <source>
        <dbReference type="Proteomes" id="UP000429607"/>
    </source>
</evidence>
<evidence type="ECO:0000256" key="2">
    <source>
        <dbReference type="ARBA" id="ARBA00022695"/>
    </source>
</evidence>
<dbReference type="InterPro" id="IPR050951">
    <property type="entry name" value="Retrovirus_Pol_polyprotein"/>
</dbReference>
<dbReference type="InterPro" id="IPR012337">
    <property type="entry name" value="RNaseH-like_sf"/>
</dbReference>
<dbReference type="GO" id="GO:0016787">
    <property type="term" value="F:hydrolase activity"/>
    <property type="evidence" value="ECO:0007669"/>
    <property type="project" value="UniProtKB-KW"/>
</dbReference>
<dbReference type="Proteomes" id="UP000429607">
    <property type="component" value="Unassembled WGS sequence"/>
</dbReference>
<dbReference type="Gene3D" id="3.30.70.270">
    <property type="match status" value="1"/>
</dbReference>
<keyword evidence="4" id="KW-0255">Endonuclease</keyword>
<dbReference type="PANTHER" id="PTHR37984">
    <property type="entry name" value="PROTEIN CBG26694"/>
    <property type="match status" value="1"/>
</dbReference>
<feature type="compositionally biased region" description="Low complexity" evidence="7">
    <location>
        <begin position="779"/>
        <end position="789"/>
    </location>
</feature>
<feature type="compositionally biased region" description="Basic residues" evidence="7">
    <location>
        <begin position="666"/>
        <end position="675"/>
    </location>
</feature>
<keyword evidence="1" id="KW-0808">Transferase</keyword>
<dbReference type="InterPro" id="IPR043502">
    <property type="entry name" value="DNA/RNA_pol_sf"/>
</dbReference>
<evidence type="ECO:0000256" key="6">
    <source>
        <dbReference type="ARBA" id="ARBA00022918"/>
    </source>
</evidence>
<dbReference type="SUPFAM" id="SSF56672">
    <property type="entry name" value="DNA/RNA polymerases"/>
    <property type="match status" value="1"/>
</dbReference>
<evidence type="ECO:0000256" key="3">
    <source>
        <dbReference type="ARBA" id="ARBA00022722"/>
    </source>
</evidence>
<reference evidence="9 10" key="1">
    <citation type="submission" date="2018-09" db="EMBL/GenBank/DDBJ databases">
        <title>Genomic investigation of the strawberry pathogen Phytophthora fragariae indicates pathogenicity is determined by transcriptional variation in three key races.</title>
        <authorList>
            <person name="Adams T.M."/>
            <person name="Armitage A.D."/>
            <person name="Sobczyk M.K."/>
            <person name="Bates H.J."/>
            <person name="Dunwell J.M."/>
            <person name="Nellist C.F."/>
            <person name="Harrison R.J."/>
        </authorList>
    </citation>
    <scope>NUCLEOTIDE SEQUENCE [LARGE SCALE GENOMIC DNA]</scope>
    <source>
        <strain evidence="9 10">SCRP249</strain>
    </source>
</reference>
<feature type="region of interest" description="Disordered" evidence="7">
    <location>
        <begin position="576"/>
        <end position="806"/>
    </location>
</feature>
<dbReference type="Pfam" id="PF17917">
    <property type="entry name" value="RT_RNaseH"/>
    <property type="match status" value="1"/>
</dbReference>
<accession>A0A6A3IX34</accession>
<dbReference type="GO" id="GO:0003964">
    <property type="term" value="F:RNA-directed DNA polymerase activity"/>
    <property type="evidence" value="ECO:0007669"/>
    <property type="project" value="UniProtKB-KW"/>
</dbReference>
<dbReference type="Gene3D" id="3.30.420.10">
    <property type="entry name" value="Ribonuclease H-like superfamily/Ribonuclease H"/>
    <property type="match status" value="1"/>
</dbReference>
<evidence type="ECO:0000259" key="8">
    <source>
        <dbReference type="PROSITE" id="PS50994"/>
    </source>
</evidence>
<dbReference type="InterPro" id="IPR043128">
    <property type="entry name" value="Rev_trsase/Diguanyl_cyclase"/>
</dbReference>
<dbReference type="FunFam" id="3.10.20.370:FF:000001">
    <property type="entry name" value="Retrovirus-related Pol polyprotein from transposon 17.6-like protein"/>
    <property type="match status" value="1"/>
</dbReference>
<protein>
    <recommendedName>
        <fullName evidence="8">Integrase catalytic domain-containing protein</fullName>
    </recommendedName>
</protein>
<evidence type="ECO:0000256" key="7">
    <source>
        <dbReference type="SAM" id="MobiDB-lite"/>
    </source>
</evidence>
<dbReference type="InterPro" id="IPR036397">
    <property type="entry name" value="RNaseH_sf"/>
</dbReference>
<dbReference type="PANTHER" id="PTHR37984:SF5">
    <property type="entry name" value="PROTEIN NYNRIN-LIKE"/>
    <property type="match status" value="1"/>
</dbReference>
<dbReference type="GO" id="GO:0004519">
    <property type="term" value="F:endonuclease activity"/>
    <property type="evidence" value="ECO:0007669"/>
    <property type="project" value="UniProtKB-KW"/>
</dbReference>
<dbReference type="InterPro" id="IPR001584">
    <property type="entry name" value="Integrase_cat-core"/>
</dbReference>
<evidence type="ECO:0000256" key="5">
    <source>
        <dbReference type="ARBA" id="ARBA00022801"/>
    </source>
</evidence>